<evidence type="ECO:0000313" key="6">
    <source>
        <dbReference type="Proteomes" id="UP000501168"/>
    </source>
</evidence>
<proteinExistence type="predicted"/>
<gene>
    <name evidence="5" type="primary">rbsR</name>
    <name evidence="5" type="ORF">IPMB12_07520</name>
</gene>
<dbReference type="InterPro" id="IPR000843">
    <property type="entry name" value="HTH_LacI"/>
</dbReference>
<dbReference type="PANTHER" id="PTHR30146:SF145">
    <property type="entry name" value="RIBOSE OPERON REPRESSOR"/>
    <property type="match status" value="1"/>
</dbReference>
<dbReference type="CDD" id="cd01392">
    <property type="entry name" value="HTH_LacI"/>
    <property type="match status" value="1"/>
</dbReference>
<dbReference type="Pfam" id="PF00356">
    <property type="entry name" value="LacI"/>
    <property type="match status" value="1"/>
</dbReference>
<keyword evidence="6" id="KW-1185">Reference proteome</keyword>
<dbReference type="SUPFAM" id="SSF53822">
    <property type="entry name" value="Periplasmic binding protein-like I"/>
    <property type="match status" value="1"/>
</dbReference>
<dbReference type="PROSITE" id="PS00356">
    <property type="entry name" value="HTH_LACI_1"/>
    <property type="match status" value="1"/>
</dbReference>
<dbReference type="Gene3D" id="3.40.50.2300">
    <property type="match status" value="2"/>
</dbReference>
<evidence type="ECO:0000313" key="5">
    <source>
        <dbReference type="EMBL" id="QIQ21546.1"/>
    </source>
</evidence>
<feature type="domain" description="HTH lacI-type" evidence="4">
    <location>
        <begin position="2"/>
        <end position="56"/>
    </location>
</feature>
<evidence type="ECO:0000256" key="1">
    <source>
        <dbReference type="ARBA" id="ARBA00023015"/>
    </source>
</evidence>
<evidence type="ECO:0000256" key="2">
    <source>
        <dbReference type="ARBA" id="ARBA00023125"/>
    </source>
</evidence>
<dbReference type="InterPro" id="IPR028082">
    <property type="entry name" value="Peripla_BP_I"/>
</dbReference>
<dbReference type="InterPro" id="IPR001761">
    <property type="entry name" value="Peripla_BP/Lac1_sug-bd_dom"/>
</dbReference>
<keyword evidence="1" id="KW-0805">Transcription regulation</keyword>
<dbReference type="GO" id="GO:0000976">
    <property type="term" value="F:transcription cis-regulatory region binding"/>
    <property type="evidence" value="ECO:0007669"/>
    <property type="project" value="TreeGrafter"/>
</dbReference>
<dbReference type="FunCoup" id="A0A6G9IBD6">
    <property type="interactions" value="118"/>
</dbReference>
<sequence>MATMKDVARLAKVSTSTVSHVINSDRYVSPQIKERVEAAIKELNYAPSALARSLKIKETKTIGMVLTTSNNPFFSEVVQGVELSCYELGYNLILCNTEGNKKRLQDNIETLLSKSVDGILVICTETDSLTPDIFARYPSLPIVMMDWAPFHGVCDVIQDNSLLGATLATQYLIENGYQDIACITGPLSNPQAQLRLQGYRVAMQQANLKIKSGYEAEGDFMFRSGYEAMTKLLALKKPPEAVFCCNDAMAIGAYQALYQAGLEAGKDIAMIGYDDIELAQYMTPPLTTIHQPKSELGQLAVETLLHRLKHKDEEPEVLTLTPILQKRRSVNPKAPA</sequence>
<accession>A0A6G9IBD6</accession>
<name>A0A6G9IBD6_9GAMM</name>
<dbReference type="PRINTS" id="PR00036">
    <property type="entry name" value="HTHLACI"/>
</dbReference>
<dbReference type="KEGG" id="orb:IPMB12_07520"/>
<evidence type="ECO:0000259" key="4">
    <source>
        <dbReference type="PROSITE" id="PS50932"/>
    </source>
</evidence>
<dbReference type="SMART" id="SM00354">
    <property type="entry name" value="HTH_LACI"/>
    <property type="match status" value="1"/>
</dbReference>
<organism evidence="5 6">
    <name type="scientific">Zophobihabitans entericus</name>
    <dbReference type="NCBI Taxonomy" id="1635327"/>
    <lineage>
        <taxon>Bacteria</taxon>
        <taxon>Pseudomonadati</taxon>
        <taxon>Pseudomonadota</taxon>
        <taxon>Gammaproteobacteria</taxon>
        <taxon>Orbales</taxon>
        <taxon>Orbaceae</taxon>
        <taxon>Zophobihabitans</taxon>
    </lineage>
</organism>
<keyword evidence="2" id="KW-0238">DNA-binding</keyword>
<dbReference type="EMBL" id="CP050253">
    <property type="protein sequence ID" value="QIQ21546.1"/>
    <property type="molecule type" value="Genomic_DNA"/>
</dbReference>
<dbReference type="InterPro" id="IPR010982">
    <property type="entry name" value="Lambda_DNA-bd_dom_sf"/>
</dbReference>
<keyword evidence="3" id="KW-0804">Transcription</keyword>
<evidence type="ECO:0000256" key="3">
    <source>
        <dbReference type="ARBA" id="ARBA00023163"/>
    </source>
</evidence>
<reference evidence="5 6" key="1">
    <citation type="submission" date="2020-03" db="EMBL/GenBank/DDBJ databases">
        <title>Complete genome sequence of Orbus sp. IPMB12 (BCRC 80908).</title>
        <authorList>
            <person name="Lo W.-S."/>
            <person name="Chang T.-H."/>
            <person name="Kuo C.-H."/>
        </authorList>
    </citation>
    <scope>NUCLEOTIDE SEQUENCE [LARGE SCALE GENOMIC DNA]</scope>
    <source>
        <strain evidence="5 6">IPMB12</strain>
    </source>
</reference>
<protein>
    <submittedName>
        <fullName evidence="5">Ribose operon transcriptional repressor RbsR</fullName>
    </submittedName>
</protein>
<dbReference type="InParanoid" id="A0A6G9IBD6"/>
<dbReference type="Gene3D" id="1.10.260.40">
    <property type="entry name" value="lambda repressor-like DNA-binding domains"/>
    <property type="match status" value="1"/>
</dbReference>
<dbReference type="RefSeq" id="WP_166916468.1">
    <property type="nucleotide sequence ID" value="NZ_CP050253.1"/>
</dbReference>
<dbReference type="AlphaFoldDB" id="A0A6G9IBD6"/>
<dbReference type="Proteomes" id="UP000501168">
    <property type="component" value="Chromosome"/>
</dbReference>
<dbReference type="PANTHER" id="PTHR30146">
    <property type="entry name" value="LACI-RELATED TRANSCRIPTIONAL REPRESSOR"/>
    <property type="match status" value="1"/>
</dbReference>
<dbReference type="GO" id="GO:0003700">
    <property type="term" value="F:DNA-binding transcription factor activity"/>
    <property type="evidence" value="ECO:0007669"/>
    <property type="project" value="TreeGrafter"/>
</dbReference>
<dbReference type="NCBIfam" id="NF007743">
    <property type="entry name" value="PRK10423.1"/>
    <property type="match status" value="1"/>
</dbReference>
<dbReference type="Pfam" id="PF00532">
    <property type="entry name" value="Peripla_BP_1"/>
    <property type="match status" value="1"/>
</dbReference>
<dbReference type="FunFam" id="1.10.260.40:FF:000002">
    <property type="entry name" value="HTH-type transcriptional repressor PurR"/>
    <property type="match status" value="1"/>
</dbReference>
<dbReference type="SUPFAM" id="SSF47413">
    <property type="entry name" value="lambda repressor-like DNA-binding domains"/>
    <property type="match status" value="1"/>
</dbReference>
<dbReference type="PROSITE" id="PS50932">
    <property type="entry name" value="HTH_LACI_2"/>
    <property type="match status" value="1"/>
</dbReference>